<sequence>NQDGSCIQSISIILNQDPKRQVTLTHSGDVLIYDQYKINLPYADGKEQYEYIMLVKFPLSFKNLYSYSLDLFEIRKLSSVFLQVKTRIGLQILYDREGLRLYLQADGRWKDDTVGLCGTFNGNMEDDFLYESPVGVTESTPQLFGNAWKTSSACILVHDSSQMDPCDIHLQSEVCFIWTALSCEDTKEYSTCVSTCGRTCQALSVPETCSSDCVEGCACPFGTYLNSKTERCVDRNECPCYFQGIDYPPGDNVITSLGKCHCSNGVMNCDNKIGE</sequence>
<dbReference type="PANTHER" id="PTHR11339">
    <property type="entry name" value="EXTRACELLULAR MATRIX GLYCOPROTEIN RELATED"/>
    <property type="match status" value="1"/>
</dbReference>
<dbReference type="InterPro" id="IPR002919">
    <property type="entry name" value="TIL_dom"/>
</dbReference>
<dbReference type="EMBL" id="PPHD01020853">
    <property type="protein sequence ID" value="POI28092.1"/>
    <property type="molecule type" value="Genomic_DNA"/>
</dbReference>
<gene>
    <name evidence="4" type="ORF">CIB84_008159</name>
</gene>
<proteinExistence type="predicted"/>
<keyword evidence="1" id="KW-1015">Disulfide bond</keyword>
<accession>A0A2P4SVE9</accession>
<evidence type="ECO:0000313" key="5">
    <source>
        <dbReference type="Proteomes" id="UP000237246"/>
    </source>
</evidence>
<dbReference type="GO" id="GO:0005615">
    <property type="term" value="C:extracellular space"/>
    <property type="evidence" value="ECO:0007669"/>
    <property type="project" value="TreeGrafter"/>
</dbReference>
<name>A0A2P4SVE9_BAMTH</name>
<evidence type="ECO:0000256" key="2">
    <source>
        <dbReference type="ARBA" id="ARBA00023180"/>
    </source>
</evidence>
<dbReference type="GO" id="GO:0031012">
    <property type="term" value="C:extracellular matrix"/>
    <property type="evidence" value="ECO:0007669"/>
    <property type="project" value="TreeGrafter"/>
</dbReference>
<dbReference type="SUPFAM" id="SSF57567">
    <property type="entry name" value="Serine protease inhibitors"/>
    <property type="match status" value="1"/>
</dbReference>
<keyword evidence="2" id="KW-0325">Glycoprotein</keyword>
<dbReference type="InterPro" id="IPR001846">
    <property type="entry name" value="VWF_type-D"/>
</dbReference>
<dbReference type="AlphaFoldDB" id="A0A2P4SVE9"/>
<evidence type="ECO:0000256" key="1">
    <source>
        <dbReference type="ARBA" id="ARBA00023157"/>
    </source>
</evidence>
<dbReference type="Pfam" id="PF00094">
    <property type="entry name" value="VWD"/>
    <property type="match status" value="1"/>
</dbReference>
<keyword evidence="5" id="KW-1185">Reference proteome</keyword>
<dbReference type="PROSITE" id="PS51233">
    <property type="entry name" value="VWFD"/>
    <property type="match status" value="1"/>
</dbReference>
<dbReference type="Proteomes" id="UP000237246">
    <property type="component" value="Unassembled WGS sequence"/>
</dbReference>
<comment type="caution">
    <text evidence="4">The sequence shown here is derived from an EMBL/GenBank/DDBJ whole genome shotgun (WGS) entry which is preliminary data.</text>
</comment>
<feature type="domain" description="VWFD" evidence="3">
    <location>
        <begin position="1"/>
        <end position="155"/>
    </location>
</feature>
<dbReference type="InterPro" id="IPR036084">
    <property type="entry name" value="Ser_inhib-like_sf"/>
</dbReference>
<dbReference type="CDD" id="cd19941">
    <property type="entry name" value="TIL"/>
    <property type="match status" value="1"/>
</dbReference>
<evidence type="ECO:0000259" key="3">
    <source>
        <dbReference type="PROSITE" id="PS51233"/>
    </source>
</evidence>
<reference evidence="4 5" key="1">
    <citation type="submission" date="2018-01" db="EMBL/GenBank/DDBJ databases">
        <title>Comparison of the Chinese Bamboo Partridge and Red Junglefowl genome sequences highlights the importance of demography in genome evolution.</title>
        <authorList>
            <person name="Tiley G.P."/>
            <person name="Kimball R.T."/>
            <person name="Braun E.L."/>
            <person name="Burleigh J.G."/>
        </authorList>
    </citation>
    <scope>NUCLEOTIDE SEQUENCE [LARGE SCALE GENOMIC DNA]</scope>
    <source>
        <strain evidence="4">RTK389</strain>
        <tissue evidence="4">Blood</tissue>
    </source>
</reference>
<organism evidence="4 5">
    <name type="scientific">Bambusicola thoracicus</name>
    <name type="common">Chinese bamboo-partridge</name>
    <name type="synonym">Perdix thoracica</name>
    <dbReference type="NCBI Taxonomy" id="9083"/>
    <lineage>
        <taxon>Eukaryota</taxon>
        <taxon>Metazoa</taxon>
        <taxon>Chordata</taxon>
        <taxon>Craniata</taxon>
        <taxon>Vertebrata</taxon>
        <taxon>Euteleostomi</taxon>
        <taxon>Archelosauria</taxon>
        <taxon>Archosauria</taxon>
        <taxon>Dinosauria</taxon>
        <taxon>Saurischia</taxon>
        <taxon>Theropoda</taxon>
        <taxon>Coelurosauria</taxon>
        <taxon>Aves</taxon>
        <taxon>Neognathae</taxon>
        <taxon>Galloanserae</taxon>
        <taxon>Galliformes</taxon>
        <taxon>Phasianidae</taxon>
        <taxon>Perdicinae</taxon>
        <taxon>Bambusicola</taxon>
    </lineage>
</organism>
<dbReference type="InterPro" id="IPR050780">
    <property type="entry name" value="Mucin_vWF_Thrombospondin_sf"/>
</dbReference>
<protein>
    <recommendedName>
        <fullName evidence="3">VWFD domain-containing protein</fullName>
    </recommendedName>
</protein>
<dbReference type="FunFam" id="2.10.25.10:FF:000055">
    <property type="entry name" value="alpha-tectorin isoform X1"/>
    <property type="match status" value="1"/>
</dbReference>
<dbReference type="Gene3D" id="2.10.25.10">
    <property type="entry name" value="Laminin"/>
    <property type="match status" value="1"/>
</dbReference>
<dbReference type="Pfam" id="PF01826">
    <property type="entry name" value="TIL"/>
    <property type="match status" value="1"/>
</dbReference>
<feature type="non-terminal residue" evidence="4">
    <location>
        <position position="1"/>
    </location>
</feature>
<dbReference type="OrthoDB" id="8921018at2759"/>
<dbReference type="PANTHER" id="PTHR11339:SF228">
    <property type="entry name" value="OTOGELIN"/>
    <property type="match status" value="1"/>
</dbReference>
<evidence type="ECO:0000313" key="4">
    <source>
        <dbReference type="EMBL" id="POI28092.1"/>
    </source>
</evidence>